<dbReference type="Gene3D" id="1.10.8.50">
    <property type="match status" value="1"/>
</dbReference>
<accession>A0ABT1Y4J1</accession>
<evidence type="ECO:0000256" key="4">
    <source>
        <dbReference type="ARBA" id="ARBA00022917"/>
    </source>
</evidence>
<keyword evidence="3 5" id="KW-0694">RNA-binding</keyword>
<keyword evidence="2 5" id="KW-0699">rRNA-binding</keyword>
<dbReference type="InterPro" id="IPR043682">
    <property type="entry name" value="RqcH_bacterial"/>
</dbReference>
<comment type="similarity">
    <text evidence="5">Belongs to the NEMF family.</text>
</comment>
<dbReference type="PANTHER" id="PTHR15239:SF6">
    <property type="entry name" value="RIBOSOME QUALITY CONTROL COMPLEX SUBUNIT NEMF"/>
    <property type="match status" value="1"/>
</dbReference>
<protein>
    <recommendedName>
        <fullName evidence="5">Rqc2 homolog RqcH</fullName>
        <shortName evidence="5">RqcH</shortName>
    </recommendedName>
</protein>
<comment type="subunit">
    <text evidence="5">Associates with stalled 50S ribosomal subunits. Binds to RqcP.</text>
</comment>
<name>A0ABT1Y4J1_9FIRM</name>
<dbReference type="InterPro" id="IPR008532">
    <property type="entry name" value="NFACT_RNA-bd"/>
</dbReference>
<proteinExistence type="inferred from homology"/>
<dbReference type="EMBL" id="JANPWE010000001">
    <property type="protein sequence ID" value="MCR6544601.1"/>
    <property type="molecule type" value="Genomic_DNA"/>
</dbReference>
<dbReference type="Gene3D" id="2.30.310.10">
    <property type="entry name" value="ibrinogen binding protein from staphylococcus aureus domain"/>
    <property type="match status" value="1"/>
</dbReference>
<dbReference type="Pfam" id="PF05833">
    <property type="entry name" value="NFACT_N"/>
    <property type="match status" value="1"/>
</dbReference>
<dbReference type="SUPFAM" id="SSF46946">
    <property type="entry name" value="S13-like H2TH domain"/>
    <property type="match status" value="1"/>
</dbReference>
<sequence>MPFDGLVMCTIQKELTDKIIFGKIVKIYQPERHTVLFKIRKGADSHQLLISAHPLAGRIHLTTDTKENPMTPPMFCMVLRKHLEGGRIIAIEQQGLDRVLHLSVEAYDEIGQLSKKTLVVEIMGKHSNILLIDPENNSVLDGIKRYTHLVSRHREVLPGRTYIAPPEQQKLDPFTINEETFAQTLLALPLNTKVKKGLVQILAGFSPLLAQEIIYRAQLPESTIIDELGEYELIRLWQAQNEITAPFSNQQFQPNVALDGDKPIDFSFIPLLQFGQYRPLEFPQMSEALDFFFRRQEQSELFSARQRELIKVVGNETERVEKKLALQREKLLETEEMDYYRLLGDLITANMYQLSKGMDEAVLDNLYEPGKTLRVTLNPTFSPAENAQFYYKKYNKAKSSKILIEKQMEKNQEELDYLFSVLTSLEQSQNTNDLEEIRNELVEASYLKEKHTRKKPKNKSTPAPPHTFYTQDNYTILVGKNNKQNDLLTLKMARKDDLWLHTKNIPGSHVIIRRKPGEEIPFAVIEEAARLAAYHSKARNSAQVPVDYTLVSQVKKPSGAKPGMVIYFEQKTLFVTPEQSDSLKQEQEQDEQN</sequence>
<gene>
    <name evidence="5" type="primary">rqcH</name>
    <name evidence="7" type="ORF">NVS47_03570</name>
</gene>
<comment type="caution">
    <text evidence="7">The sequence shown here is derived from an EMBL/GenBank/DDBJ whole genome shotgun (WGS) entry which is preliminary data.</text>
</comment>
<keyword evidence="8" id="KW-1185">Reference proteome</keyword>
<evidence type="ECO:0000259" key="6">
    <source>
        <dbReference type="Pfam" id="PF05670"/>
    </source>
</evidence>
<keyword evidence="4 5" id="KW-0648">Protein biosynthesis</keyword>
<evidence type="ECO:0000256" key="2">
    <source>
        <dbReference type="ARBA" id="ARBA00022730"/>
    </source>
</evidence>
<dbReference type="InterPro" id="IPR051608">
    <property type="entry name" value="RQC_Subunit_NEMF"/>
</dbReference>
<evidence type="ECO:0000256" key="1">
    <source>
        <dbReference type="ARBA" id="ARBA00022555"/>
    </source>
</evidence>
<evidence type="ECO:0000313" key="7">
    <source>
        <dbReference type="EMBL" id="MCR6544601.1"/>
    </source>
</evidence>
<dbReference type="Proteomes" id="UP001524944">
    <property type="component" value="Unassembled WGS sequence"/>
</dbReference>
<organism evidence="7 8">
    <name type="scientific">Dehalobacterium formicoaceticum</name>
    <dbReference type="NCBI Taxonomy" id="51515"/>
    <lineage>
        <taxon>Bacteria</taxon>
        <taxon>Bacillati</taxon>
        <taxon>Bacillota</taxon>
        <taxon>Clostridia</taxon>
        <taxon>Eubacteriales</taxon>
        <taxon>Peptococcaceae</taxon>
        <taxon>Dehalobacterium</taxon>
    </lineage>
</organism>
<evidence type="ECO:0000256" key="3">
    <source>
        <dbReference type="ARBA" id="ARBA00022884"/>
    </source>
</evidence>
<dbReference type="HAMAP" id="MF_00844_B">
    <property type="entry name" value="RqcH_B"/>
    <property type="match status" value="1"/>
</dbReference>
<reference evidence="7 8" key="1">
    <citation type="submission" date="2022-08" db="EMBL/GenBank/DDBJ databases">
        <title>Proteogenomics of the novel Dehalobacterium formicoaceticum strain EZ94 highlights a key role of methyltransferases during anaerobic dichloromethane degradation.</title>
        <authorList>
            <person name="Wasmund K."/>
        </authorList>
    </citation>
    <scope>NUCLEOTIDE SEQUENCE [LARGE SCALE GENOMIC DNA]</scope>
    <source>
        <strain evidence="7 8">EZ94</strain>
    </source>
</reference>
<dbReference type="InterPro" id="IPR010979">
    <property type="entry name" value="Ribosomal_uS13-like_H2TH"/>
</dbReference>
<evidence type="ECO:0000256" key="5">
    <source>
        <dbReference type="HAMAP-Rule" id="MF_00844"/>
    </source>
</evidence>
<dbReference type="Pfam" id="PF05670">
    <property type="entry name" value="NFACT-R_1"/>
    <property type="match status" value="1"/>
</dbReference>
<keyword evidence="1 5" id="KW-0820">tRNA-binding</keyword>
<dbReference type="RefSeq" id="WP_089610053.1">
    <property type="nucleotide sequence ID" value="NZ_CP022121.1"/>
</dbReference>
<comment type="function">
    <text evidence="5">Key component of the ribosome quality control system (RQC), a ribosome-associated complex that mediates the extraction of incompletely synthesized nascent chains from stalled ribosomes and their subsequent degradation. RqcH recruits Ala-charged tRNA, and with RqcP directs the elongation of stalled nascent chains on 50S ribosomal subunits, leading to non-templated C-terminal alanine extensions (Ala tail). The Ala tail promotes nascent chain degradation. May add between 1 and at least 8 Ala residues. Binds to stalled 50S ribosomal subunits.</text>
</comment>
<evidence type="ECO:0000313" key="8">
    <source>
        <dbReference type="Proteomes" id="UP001524944"/>
    </source>
</evidence>
<feature type="domain" description="NFACT RNA-binding" evidence="6">
    <location>
        <begin position="466"/>
        <end position="559"/>
    </location>
</feature>
<dbReference type="PANTHER" id="PTHR15239">
    <property type="entry name" value="NUCLEAR EXPORT MEDIATOR FACTOR NEMF"/>
    <property type="match status" value="1"/>
</dbReference>